<name>A0A8S9K4F5_BRACR</name>
<dbReference type="EMBL" id="QGKY02000190">
    <property type="protein sequence ID" value="KAF2588608.1"/>
    <property type="molecule type" value="Genomic_DNA"/>
</dbReference>
<reference evidence="1" key="1">
    <citation type="submission" date="2019-12" db="EMBL/GenBank/DDBJ databases">
        <title>Genome sequencing and annotation of Brassica cretica.</title>
        <authorList>
            <person name="Studholme D.J."/>
            <person name="Sarris P.F."/>
        </authorList>
    </citation>
    <scope>NUCLEOTIDE SEQUENCE</scope>
    <source>
        <strain evidence="1">PFS-102/07</strain>
        <tissue evidence="1">Leaf</tissue>
    </source>
</reference>
<proteinExistence type="predicted"/>
<protein>
    <submittedName>
        <fullName evidence="1">Uncharacterized protein</fullName>
    </submittedName>
</protein>
<gene>
    <name evidence="1" type="ORF">F2Q70_00039478</name>
</gene>
<comment type="caution">
    <text evidence="1">The sequence shown here is derived from an EMBL/GenBank/DDBJ whole genome shotgun (WGS) entry which is preliminary data.</text>
</comment>
<organism evidence="1">
    <name type="scientific">Brassica cretica</name>
    <name type="common">Mustard</name>
    <dbReference type="NCBI Taxonomy" id="69181"/>
    <lineage>
        <taxon>Eukaryota</taxon>
        <taxon>Viridiplantae</taxon>
        <taxon>Streptophyta</taxon>
        <taxon>Embryophyta</taxon>
        <taxon>Tracheophyta</taxon>
        <taxon>Spermatophyta</taxon>
        <taxon>Magnoliopsida</taxon>
        <taxon>eudicotyledons</taxon>
        <taxon>Gunneridae</taxon>
        <taxon>Pentapetalae</taxon>
        <taxon>rosids</taxon>
        <taxon>malvids</taxon>
        <taxon>Brassicales</taxon>
        <taxon>Brassicaceae</taxon>
        <taxon>Brassiceae</taxon>
        <taxon>Brassica</taxon>
    </lineage>
</organism>
<sequence length="122" mass="13789">MHGFVSYRRFGISRSLSNDQAVCMLGRYVATELWLELGRYVVTEPCVCLVATDRALALARPLRSDRAVCVLGRYVATEPWLELGRYVATELGLPVVQFPYSSLSVVGLDTWPFPWTIGIWFD</sequence>
<dbReference type="AlphaFoldDB" id="A0A8S9K4F5"/>
<accession>A0A8S9K4F5</accession>
<evidence type="ECO:0000313" key="1">
    <source>
        <dbReference type="EMBL" id="KAF2588608.1"/>
    </source>
</evidence>